<sequence>MINLFLRGIIYDSMDIEVISLVMTAYG</sequence>
<gene>
    <name evidence="1" type="ORF">METZ01_LOCUS451359</name>
</gene>
<feature type="non-terminal residue" evidence="1">
    <location>
        <position position="27"/>
    </location>
</feature>
<name>A0A382ZTZ9_9ZZZZ</name>
<evidence type="ECO:0000313" key="1">
    <source>
        <dbReference type="EMBL" id="SVD98505.1"/>
    </source>
</evidence>
<reference evidence="1" key="1">
    <citation type="submission" date="2018-05" db="EMBL/GenBank/DDBJ databases">
        <authorList>
            <person name="Lanie J.A."/>
            <person name="Ng W.-L."/>
            <person name="Kazmierczak K.M."/>
            <person name="Andrzejewski T.M."/>
            <person name="Davidsen T.M."/>
            <person name="Wayne K.J."/>
            <person name="Tettelin H."/>
            <person name="Glass J.I."/>
            <person name="Rusch D."/>
            <person name="Podicherti R."/>
            <person name="Tsui H.-C.T."/>
            <person name="Winkler M.E."/>
        </authorList>
    </citation>
    <scope>NUCLEOTIDE SEQUENCE</scope>
</reference>
<accession>A0A382ZTZ9</accession>
<organism evidence="1">
    <name type="scientific">marine metagenome</name>
    <dbReference type="NCBI Taxonomy" id="408172"/>
    <lineage>
        <taxon>unclassified sequences</taxon>
        <taxon>metagenomes</taxon>
        <taxon>ecological metagenomes</taxon>
    </lineage>
</organism>
<protein>
    <submittedName>
        <fullName evidence="1">Uncharacterized protein</fullName>
    </submittedName>
</protein>
<dbReference type="AlphaFoldDB" id="A0A382ZTZ9"/>
<dbReference type="EMBL" id="UINC01186331">
    <property type="protein sequence ID" value="SVD98505.1"/>
    <property type="molecule type" value="Genomic_DNA"/>
</dbReference>
<proteinExistence type="predicted"/>